<sequence>MNPFLWPMDGRCIAVIRIILGMAPESFSAGGGGEAIQFAGLGYSKEEGHVVSDNDWSSSPVSLRQNEEMCRLSCSLAASFP</sequence>
<dbReference type="OrthoDB" id="10431218at2759"/>
<reference evidence="1 2" key="1">
    <citation type="journal article" date="2019" name="Sci. Rep.">
        <title>Orb-weaving spider Araneus ventricosus genome elucidates the spidroin gene catalogue.</title>
        <authorList>
            <person name="Kono N."/>
            <person name="Nakamura H."/>
            <person name="Ohtoshi R."/>
            <person name="Moran D.A.P."/>
            <person name="Shinohara A."/>
            <person name="Yoshida Y."/>
            <person name="Fujiwara M."/>
            <person name="Mori M."/>
            <person name="Tomita M."/>
            <person name="Arakawa K."/>
        </authorList>
    </citation>
    <scope>NUCLEOTIDE SEQUENCE [LARGE SCALE GENOMIC DNA]</scope>
</reference>
<name>A0A4Y2RM66_ARAVE</name>
<organism evidence="1 2">
    <name type="scientific">Araneus ventricosus</name>
    <name type="common">Orbweaver spider</name>
    <name type="synonym">Epeira ventricosa</name>
    <dbReference type="NCBI Taxonomy" id="182803"/>
    <lineage>
        <taxon>Eukaryota</taxon>
        <taxon>Metazoa</taxon>
        <taxon>Ecdysozoa</taxon>
        <taxon>Arthropoda</taxon>
        <taxon>Chelicerata</taxon>
        <taxon>Arachnida</taxon>
        <taxon>Araneae</taxon>
        <taxon>Araneomorphae</taxon>
        <taxon>Entelegynae</taxon>
        <taxon>Araneoidea</taxon>
        <taxon>Araneidae</taxon>
        <taxon>Araneus</taxon>
    </lineage>
</organism>
<evidence type="ECO:0000313" key="1">
    <source>
        <dbReference type="EMBL" id="GBN76349.1"/>
    </source>
</evidence>
<dbReference type="AlphaFoldDB" id="A0A4Y2RM66"/>
<accession>A0A4Y2RM66</accession>
<gene>
    <name evidence="1" type="ORF">AVEN_1440_1</name>
</gene>
<comment type="caution">
    <text evidence="1">The sequence shown here is derived from an EMBL/GenBank/DDBJ whole genome shotgun (WGS) entry which is preliminary data.</text>
</comment>
<dbReference type="EMBL" id="BGPR01017502">
    <property type="protein sequence ID" value="GBN76349.1"/>
    <property type="molecule type" value="Genomic_DNA"/>
</dbReference>
<dbReference type="Proteomes" id="UP000499080">
    <property type="component" value="Unassembled WGS sequence"/>
</dbReference>
<keyword evidence="2" id="KW-1185">Reference proteome</keyword>
<evidence type="ECO:0000313" key="2">
    <source>
        <dbReference type="Proteomes" id="UP000499080"/>
    </source>
</evidence>
<protein>
    <submittedName>
        <fullName evidence="1">Uncharacterized protein</fullName>
    </submittedName>
</protein>
<proteinExistence type="predicted"/>